<evidence type="ECO:0000313" key="2">
    <source>
        <dbReference type="EMBL" id="MDI9858413.1"/>
    </source>
</evidence>
<gene>
    <name evidence="2" type="ORF">QM524_04225</name>
</gene>
<sequence length="131" mass="14613">MALELEGTLIKVQPEQTGSGKNGQWVKQEFVVETQEQYPKKACFSAWGDRTADLKQFALGDKLKVTFSVESREYNDRWYTDLRAYRIDLASESSAAAPASNTYQAPAQRPAAPQASSVDLPSFSEDEDLPF</sequence>
<comment type="caution">
    <text evidence="2">The sequence shown here is derived from an EMBL/GenBank/DDBJ whole genome shotgun (WGS) entry which is preliminary data.</text>
</comment>
<dbReference type="EMBL" id="JASHIF010000002">
    <property type="protein sequence ID" value="MDI9858413.1"/>
    <property type="molecule type" value="Genomic_DNA"/>
</dbReference>
<dbReference type="RefSeq" id="WP_095166063.1">
    <property type="nucleotide sequence ID" value="NZ_JASHIF010000002.1"/>
</dbReference>
<keyword evidence="3" id="KW-1185">Reference proteome</keyword>
<name>A0ABT6Y4B7_9BACT</name>
<protein>
    <submittedName>
        <fullName evidence="2">DUF3127 domain-containing protein</fullName>
    </submittedName>
</protein>
<evidence type="ECO:0000256" key="1">
    <source>
        <dbReference type="SAM" id="MobiDB-lite"/>
    </source>
</evidence>
<organism evidence="2 3">
    <name type="scientific">Flectobacillus roseus</name>
    <dbReference type="NCBI Taxonomy" id="502259"/>
    <lineage>
        <taxon>Bacteria</taxon>
        <taxon>Pseudomonadati</taxon>
        <taxon>Bacteroidota</taxon>
        <taxon>Cytophagia</taxon>
        <taxon>Cytophagales</taxon>
        <taxon>Flectobacillaceae</taxon>
        <taxon>Flectobacillus</taxon>
    </lineage>
</organism>
<dbReference type="Proteomes" id="UP001236507">
    <property type="component" value="Unassembled WGS sequence"/>
</dbReference>
<reference evidence="2 3" key="1">
    <citation type="submission" date="2023-05" db="EMBL/GenBank/DDBJ databases">
        <title>Novel species of genus Flectobacillus isolated from stream in China.</title>
        <authorList>
            <person name="Lu H."/>
        </authorList>
    </citation>
    <scope>NUCLEOTIDE SEQUENCE [LARGE SCALE GENOMIC DNA]</scope>
    <source>
        <strain evidence="2 3">KCTC 42575</strain>
    </source>
</reference>
<accession>A0ABT6Y4B7</accession>
<feature type="region of interest" description="Disordered" evidence="1">
    <location>
        <begin position="94"/>
        <end position="131"/>
    </location>
</feature>
<dbReference type="InterPro" id="IPR021474">
    <property type="entry name" value="DUF3127"/>
</dbReference>
<evidence type="ECO:0000313" key="3">
    <source>
        <dbReference type="Proteomes" id="UP001236507"/>
    </source>
</evidence>
<feature type="compositionally biased region" description="Low complexity" evidence="1">
    <location>
        <begin position="94"/>
        <end position="115"/>
    </location>
</feature>
<proteinExistence type="predicted"/>
<dbReference type="Pfam" id="PF11325">
    <property type="entry name" value="DUF3127"/>
    <property type="match status" value="1"/>
</dbReference>